<sequence length="419" mass="45595">MALTSFIEVDPSSHFPIQNLPFGVFKPEPASPPRPGVAIGDYVLDLSAIAAAGLFNGPILSNSDCFHQPNLNKFLALGRPAWKEARATLQKLLSSTEPTLRDNESLKQKSLIPLSKVEMLVPMAIGDYSDFFSSMHHAKNCGTMFRGPQNAIQPNWFHLPIAYHGRASSIVVSGTDIIRPRGQGPPSGNSTPYFGPSLKLDFELEMAAVVGPGNELGKPVDVNEAADHIFGLVLMNDWSARDIQAWEYIPLGPFLGKSFGTTISPWIVTLEALEPFSCDAPKQDPHPLPYLAEKISKNYDIKLEVQIKPAGEKDSSVVTKSNFNHLYWTVTQQLAHHTINGCNLRPGDLLGTGTISGPEPESYGCLLELTWNGQKQLSLNGVTRKFLEDGDEVIITGFSKGNGYNVGFGTCSGKILPPL</sequence>
<evidence type="ECO:0000256" key="10">
    <source>
        <dbReference type="ARBA" id="ARBA00022878"/>
    </source>
</evidence>
<dbReference type="OMA" id="YWTAAQQ"/>
<reference evidence="20 21" key="1">
    <citation type="journal article" date="2018" name="Nat. Genet.">
        <title>The Rosa genome provides new insights in the design of modern roses.</title>
        <authorList>
            <person name="Bendahmane M."/>
        </authorList>
    </citation>
    <scope>NUCLEOTIDE SEQUENCE [LARGE SCALE GENOMIC DNA]</scope>
    <source>
        <strain evidence="21">cv. Old Blush</strain>
    </source>
</reference>
<dbReference type="Proteomes" id="UP000238479">
    <property type="component" value="Chromosome 5"/>
</dbReference>
<dbReference type="PANTHER" id="PTHR43069:SF2">
    <property type="entry name" value="FUMARYLACETOACETASE"/>
    <property type="match status" value="1"/>
</dbReference>
<proteinExistence type="inferred from homology"/>
<comment type="pathway">
    <text evidence="2 17">Amino-acid degradation; L-phenylalanine degradation; acetoacetate and fumarate from L-phenylalanine: step 6/6.</text>
</comment>
<evidence type="ECO:0000259" key="19">
    <source>
        <dbReference type="Pfam" id="PF09298"/>
    </source>
</evidence>
<dbReference type="Pfam" id="PF01557">
    <property type="entry name" value="FAA_hydrolase"/>
    <property type="match status" value="1"/>
</dbReference>
<evidence type="ECO:0000256" key="13">
    <source>
        <dbReference type="ARBA" id="ARBA00057625"/>
    </source>
</evidence>
<evidence type="ECO:0000256" key="8">
    <source>
        <dbReference type="ARBA" id="ARBA00022837"/>
    </source>
</evidence>
<dbReference type="AlphaFoldDB" id="A0A2P6Q2E1"/>
<evidence type="ECO:0000313" key="21">
    <source>
        <dbReference type="Proteomes" id="UP000238479"/>
    </source>
</evidence>
<comment type="cofactor">
    <cofactor evidence="17">
        <name>Mg(2+)</name>
        <dbReference type="ChEBI" id="CHEBI:18420"/>
    </cofactor>
    <cofactor evidence="17">
        <name>Ca(2+)</name>
        <dbReference type="ChEBI" id="CHEBI:29108"/>
    </cofactor>
</comment>
<protein>
    <recommendedName>
        <fullName evidence="5 17">Fumarylacetoacetase</fullName>
        <ecNumber evidence="4 17">3.7.1.2</ecNumber>
    </recommendedName>
    <alternativeName>
        <fullName evidence="12 17">Fumarylacetoacetate hydrolase</fullName>
    </alternativeName>
</protein>
<dbReference type="Gene3D" id="2.30.30.230">
    <property type="entry name" value="Fumarylacetoacetase, N-terminal domain"/>
    <property type="match status" value="1"/>
</dbReference>
<evidence type="ECO:0000256" key="14">
    <source>
        <dbReference type="PIRSR" id="PIRSR605959-1"/>
    </source>
</evidence>
<dbReference type="InterPro" id="IPR011234">
    <property type="entry name" value="Fumarylacetoacetase-like_C"/>
</dbReference>
<keyword evidence="10 17" id="KW-0828">Tyrosine catabolism</keyword>
<evidence type="ECO:0000256" key="11">
    <source>
        <dbReference type="ARBA" id="ARBA00023232"/>
    </source>
</evidence>
<dbReference type="InterPro" id="IPR015377">
    <property type="entry name" value="Fumarylacetoacetase_N"/>
</dbReference>
<dbReference type="Gramene" id="PRQ28299">
    <property type="protein sequence ID" value="PRQ28299"/>
    <property type="gene ID" value="RchiOBHm_Chr5g0001571"/>
</dbReference>
<keyword evidence="11 17" id="KW-0585">Phenylalanine catabolism</keyword>
<evidence type="ECO:0000256" key="15">
    <source>
        <dbReference type="PIRSR" id="PIRSR605959-2"/>
    </source>
</evidence>
<dbReference type="SUPFAM" id="SSF63433">
    <property type="entry name" value="Fumarylacetoacetate hydrolase, FAH, N-terminal domain"/>
    <property type="match status" value="1"/>
</dbReference>
<dbReference type="GO" id="GO:0006572">
    <property type="term" value="P:L-tyrosine catabolic process"/>
    <property type="evidence" value="ECO:0007669"/>
    <property type="project" value="UniProtKB-UniRule"/>
</dbReference>
<dbReference type="SUPFAM" id="SSF56529">
    <property type="entry name" value="FAH"/>
    <property type="match status" value="1"/>
</dbReference>
<evidence type="ECO:0000256" key="16">
    <source>
        <dbReference type="PIRSR" id="PIRSR605959-3"/>
    </source>
</evidence>
<evidence type="ECO:0000256" key="4">
    <source>
        <dbReference type="ARBA" id="ARBA00012094"/>
    </source>
</evidence>
<dbReference type="InterPro" id="IPR005959">
    <property type="entry name" value="Fumarylacetoacetase"/>
</dbReference>
<comment type="caution">
    <text evidence="20">The sequence shown here is derived from an EMBL/GenBank/DDBJ whole genome shotgun (WGS) entry which is preliminary data.</text>
</comment>
<feature type="binding site" evidence="16">
    <location>
        <position position="237"/>
    </location>
    <ligand>
        <name>Mg(2+)</name>
        <dbReference type="ChEBI" id="CHEBI:18420"/>
    </ligand>
</feature>
<accession>A0A2P6Q2E1</accession>
<feature type="binding site" evidence="16">
    <location>
        <position position="205"/>
    </location>
    <ligand>
        <name>Ca(2+)</name>
        <dbReference type="ChEBI" id="CHEBI:29108"/>
    </ligand>
</feature>
<dbReference type="InterPro" id="IPR036663">
    <property type="entry name" value="Fumarylacetoacetase_C_sf"/>
</dbReference>
<dbReference type="GO" id="GO:0046872">
    <property type="term" value="F:metal ion binding"/>
    <property type="evidence" value="ECO:0007669"/>
    <property type="project" value="UniProtKB-UniRule"/>
</dbReference>
<dbReference type="FunFam" id="3.90.850.10:FF:000004">
    <property type="entry name" value="Fumarylacetoacetase"/>
    <property type="match status" value="1"/>
</dbReference>
<feature type="domain" description="Fumarylacetoacetase-like C-terminal" evidence="18">
    <location>
        <begin position="132"/>
        <end position="397"/>
    </location>
</feature>
<feature type="binding site" evidence="16">
    <location>
        <position position="261"/>
    </location>
    <ligand>
        <name>Mg(2+)</name>
        <dbReference type="ChEBI" id="CHEBI:18420"/>
    </ligand>
</feature>
<comment type="similarity">
    <text evidence="3 17">Belongs to the FAH family.</text>
</comment>
<keyword evidence="7 17" id="KW-0378">Hydrolase</keyword>
<feature type="binding site" evidence="16">
    <location>
        <position position="237"/>
    </location>
    <ligand>
        <name>Ca(2+)</name>
        <dbReference type="ChEBI" id="CHEBI:29108"/>
    </ligand>
</feature>
<comment type="catalytic activity">
    <reaction evidence="1 17">
        <text>4-fumarylacetoacetate + H2O = acetoacetate + fumarate + H(+)</text>
        <dbReference type="Rhea" id="RHEA:10244"/>
        <dbReference type="ChEBI" id="CHEBI:13705"/>
        <dbReference type="ChEBI" id="CHEBI:15377"/>
        <dbReference type="ChEBI" id="CHEBI:15378"/>
        <dbReference type="ChEBI" id="CHEBI:18034"/>
        <dbReference type="ChEBI" id="CHEBI:29806"/>
        <dbReference type="EC" id="3.7.1.2"/>
    </reaction>
</comment>
<evidence type="ECO:0000256" key="2">
    <source>
        <dbReference type="ARBA" id="ARBA00004782"/>
    </source>
</evidence>
<feature type="binding site" evidence="15">
    <location>
        <position position="244"/>
    </location>
    <ligand>
        <name>substrate</name>
    </ligand>
</feature>
<evidence type="ECO:0000256" key="12">
    <source>
        <dbReference type="ARBA" id="ARBA00031740"/>
    </source>
</evidence>
<dbReference type="EMBL" id="PDCK01000043">
    <property type="protein sequence ID" value="PRQ28299.1"/>
    <property type="molecule type" value="Genomic_DNA"/>
</dbReference>
<comment type="function">
    <text evidence="13">Converts fumarylacetoacetate to acetoacetate and fumarate. Involved in tyrosine catabolic pathway. Catalyzes the final step in the tyrosine degradation pathway.</text>
</comment>
<feature type="binding site" evidence="16">
    <location>
        <position position="130"/>
    </location>
    <ligand>
        <name>Ca(2+)</name>
        <dbReference type="ChEBI" id="CHEBI:29108"/>
    </ligand>
</feature>
<feature type="binding site" evidence="15">
    <location>
        <position position="146"/>
    </location>
    <ligand>
        <name>substrate</name>
    </ligand>
</feature>
<feature type="active site" description="Proton acceptor" evidence="14">
    <location>
        <position position="137"/>
    </location>
</feature>
<feature type="binding site" evidence="15">
    <location>
        <position position="354"/>
    </location>
    <ligand>
        <name>substrate</name>
    </ligand>
</feature>
<keyword evidence="8 16" id="KW-0106">Calcium</keyword>
<evidence type="ECO:0000256" key="7">
    <source>
        <dbReference type="ARBA" id="ARBA00022801"/>
    </source>
</evidence>
<dbReference type="FunFam" id="2.30.30.230:FF:000002">
    <property type="entry name" value="Fumarylacetoacetase"/>
    <property type="match status" value="1"/>
</dbReference>
<evidence type="ECO:0000256" key="6">
    <source>
        <dbReference type="ARBA" id="ARBA00022723"/>
    </source>
</evidence>
<dbReference type="InterPro" id="IPR036462">
    <property type="entry name" value="Fumarylacetoacetase_N_sf"/>
</dbReference>
<dbReference type="GO" id="GO:1902000">
    <property type="term" value="P:homogentisate catabolic process"/>
    <property type="evidence" value="ECO:0007669"/>
    <property type="project" value="TreeGrafter"/>
</dbReference>
<dbReference type="GO" id="GO:0006559">
    <property type="term" value="P:L-phenylalanine catabolic process"/>
    <property type="evidence" value="ECO:0007669"/>
    <property type="project" value="UniProtKB-UniRule"/>
</dbReference>
<keyword evidence="9 16" id="KW-0460">Magnesium</keyword>
<keyword evidence="6 16" id="KW-0479">Metal-binding</keyword>
<evidence type="ECO:0000256" key="17">
    <source>
        <dbReference type="RuleBase" id="RU366008"/>
    </source>
</evidence>
<feature type="binding site" evidence="15">
    <location>
        <position position="248"/>
    </location>
    <ligand>
        <name>substrate</name>
    </ligand>
</feature>
<dbReference type="NCBIfam" id="TIGR01266">
    <property type="entry name" value="fum_ac_acetase"/>
    <property type="match status" value="1"/>
</dbReference>
<feature type="binding site" evidence="16">
    <location>
        <position position="203"/>
    </location>
    <ligand>
        <name>Ca(2+)</name>
        <dbReference type="ChEBI" id="CHEBI:29108"/>
    </ligand>
</feature>
<dbReference type="Gene3D" id="3.90.850.10">
    <property type="entry name" value="Fumarylacetoacetase-like, C-terminal domain"/>
    <property type="match status" value="1"/>
</dbReference>
<dbReference type="EC" id="3.7.1.2" evidence="4 17"/>
<dbReference type="GO" id="GO:0004334">
    <property type="term" value="F:fumarylacetoacetase activity"/>
    <property type="evidence" value="ECO:0007669"/>
    <property type="project" value="UniProtKB-UniRule"/>
</dbReference>
<gene>
    <name evidence="20" type="ORF">RchiOBHm_Chr5g0001571</name>
</gene>
<feature type="domain" description="Fumarylacetoacetase N-terminal" evidence="19">
    <location>
        <begin position="18"/>
        <end position="122"/>
    </location>
</feature>
<name>A0A2P6Q2E1_ROSCH</name>
<evidence type="ECO:0000313" key="20">
    <source>
        <dbReference type="EMBL" id="PRQ28299.1"/>
    </source>
</evidence>
<feature type="binding site" evidence="16">
    <location>
        <position position="257"/>
    </location>
    <ligand>
        <name>Mg(2+)</name>
        <dbReference type="ChEBI" id="CHEBI:18420"/>
    </ligand>
</feature>
<dbReference type="OrthoDB" id="9971669at2759"/>
<dbReference type="UniPathway" id="UPA00139">
    <property type="reaction ID" value="UER00341"/>
</dbReference>
<evidence type="ECO:0000256" key="1">
    <source>
        <dbReference type="ARBA" id="ARBA00000353"/>
    </source>
</evidence>
<evidence type="ECO:0000259" key="18">
    <source>
        <dbReference type="Pfam" id="PF01557"/>
    </source>
</evidence>
<evidence type="ECO:0000256" key="5">
    <source>
        <dbReference type="ARBA" id="ARBA00014741"/>
    </source>
</evidence>
<dbReference type="Pfam" id="PF09298">
    <property type="entry name" value="FAA_hydrolase_N"/>
    <property type="match status" value="1"/>
</dbReference>
<dbReference type="PANTHER" id="PTHR43069">
    <property type="entry name" value="FUMARYLACETOACETASE"/>
    <property type="match status" value="1"/>
</dbReference>
<feature type="binding site" evidence="15">
    <location>
        <position position="132"/>
    </location>
    <ligand>
        <name>substrate</name>
    </ligand>
</feature>
<evidence type="ECO:0000256" key="3">
    <source>
        <dbReference type="ARBA" id="ARBA00010211"/>
    </source>
</evidence>
<keyword evidence="21" id="KW-1185">Reference proteome</keyword>
<organism evidence="20 21">
    <name type="scientific">Rosa chinensis</name>
    <name type="common">China rose</name>
    <dbReference type="NCBI Taxonomy" id="74649"/>
    <lineage>
        <taxon>Eukaryota</taxon>
        <taxon>Viridiplantae</taxon>
        <taxon>Streptophyta</taxon>
        <taxon>Embryophyta</taxon>
        <taxon>Tracheophyta</taxon>
        <taxon>Spermatophyta</taxon>
        <taxon>Magnoliopsida</taxon>
        <taxon>eudicotyledons</taxon>
        <taxon>Gunneridae</taxon>
        <taxon>Pentapetalae</taxon>
        <taxon>rosids</taxon>
        <taxon>fabids</taxon>
        <taxon>Rosales</taxon>
        <taxon>Rosaceae</taxon>
        <taxon>Rosoideae</taxon>
        <taxon>Rosoideae incertae sedis</taxon>
        <taxon>Rosa</taxon>
    </lineage>
</organism>
<dbReference type="STRING" id="74649.A0A2P6Q2E1"/>
<evidence type="ECO:0000256" key="9">
    <source>
        <dbReference type="ARBA" id="ARBA00022842"/>
    </source>
</evidence>